<sequence length="140" mass="16117">MSEEEDEMADDLTEKVVNDLFGNTLVVTTSSDERIHGIGRKQLNKQRPVIIKLTDHREKMAVLNCRNLKREDVLVSDDFSAPTKLKRQKLWQSTSEFRKKNGGKAKLVYAKIKIDGELFARDDMEIKWVPVRKSADSLEL</sequence>
<dbReference type="Proteomes" id="UP001321473">
    <property type="component" value="Unassembled WGS sequence"/>
</dbReference>
<accession>A0AAQ4EPV5</accession>
<dbReference type="AlphaFoldDB" id="A0AAQ4EPV5"/>
<protein>
    <submittedName>
        <fullName evidence="1">Uncharacterized protein</fullName>
    </submittedName>
</protein>
<dbReference type="EMBL" id="JARKHS020012548">
    <property type="protein sequence ID" value="KAK8776814.1"/>
    <property type="molecule type" value="Genomic_DNA"/>
</dbReference>
<organism evidence="1 2">
    <name type="scientific">Amblyomma americanum</name>
    <name type="common">Lone star tick</name>
    <dbReference type="NCBI Taxonomy" id="6943"/>
    <lineage>
        <taxon>Eukaryota</taxon>
        <taxon>Metazoa</taxon>
        <taxon>Ecdysozoa</taxon>
        <taxon>Arthropoda</taxon>
        <taxon>Chelicerata</taxon>
        <taxon>Arachnida</taxon>
        <taxon>Acari</taxon>
        <taxon>Parasitiformes</taxon>
        <taxon>Ixodida</taxon>
        <taxon>Ixodoidea</taxon>
        <taxon>Ixodidae</taxon>
        <taxon>Amblyomminae</taxon>
        <taxon>Amblyomma</taxon>
    </lineage>
</organism>
<keyword evidence="2" id="KW-1185">Reference proteome</keyword>
<gene>
    <name evidence="1" type="ORF">V5799_029840</name>
</gene>
<evidence type="ECO:0000313" key="2">
    <source>
        <dbReference type="Proteomes" id="UP001321473"/>
    </source>
</evidence>
<reference evidence="1 2" key="1">
    <citation type="journal article" date="2023" name="Arcadia Sci">
        <title>De novo assembly of a long-read Amblyomma americanum tick genome.</title>
        <authorList>
            <person name="Chou S."/>
            <person name="Poskanzer K.E."/>
            <person name="Rollins M."/>
            <person name="Thuy-Boun P.S."/>
        </authorList>
    </citation>
    <scope>NUCLEOTIDE SEQUENCE [LARGE SCALE GENOMIC DNA]</scope>
    <source>
        <strain evidence="1">F_SG_1</strain>
        <tissue evidence="1">Salivary glands</tissue>
    </source>
</reference>
<proteinExistence type="predicted"/>
<evidence type="ECO:0000313" key="1">
    <source>
        <dbReference type="EMBL" id="KAK8776814.1"/>
    </source>
</evidence>
<name>A0AAQ4EPV5_AMBAM</name>
<comment type="caution">
    <text evidence="1">The sequence shown here is derived from an EMBL/GenBank/DDBJ whole genome shotgun (WGS) entry which is preliminary data.</text>
</comment>